<accession>A0A540VMX0</accession>
<sequence length="358" mass="40058">MSTPLLIVDTDIHPGLNGDRVAEFLPEPWRTRFRSGNRSSGTLGYWNPNGVNRVDAVLEDGTRIEQDPQALARHLLDEYHISYGILNVGSVLHLGVSPEPDYAAALISAMNDVVIHDWLPADPRYRASIAVYPNDPELAVREIHRLGDHPGVVQVIMPSAARMPYGQRFFHPIYAAAVEHNLPVAIHPGTEGVGISGAPTVAGYPTSYFEWHTNLVSSYIAHLVSMVVEGVFVKFPSLKFVMLEGGVSWLPPILWRFDKNWKALRMTTPWLERPPSEYVQEHVLLSTQPLEEPEDRRHFTAILEMFDAGNMLMFSTDYPHWDGDTPDFAARAFPPELRSRVMGETACRLYGLPMAVAA</sequence>
<organism evidence="3 4">
    <name type="scientific">Litorilinea aerophila</name>
    <dbReference type="NCBI Taxonomy" id="1204385"/>
    <lineage>
        <taxon>Bacteria</taxon>
        <taxon>Bacillati</taxon>
        <taxon>Chloroflexota</taxon>
        <taxon>Caldilineae</taxon>
        <taxon>Caldilineales</taxon>
        <taxon>Caldilineaceae</taxon>
        <taxon>Litorilinea</taxon>
    </lineage>
</organism>
<evidence type="ECO:0000259" key="2">
    <source>
        <dbReference type="Pfam" id="PF04909"/>
    </source>
</evidence>
<dbReference type="GO" id="GO:0005737">
    <property type="term" value="C:cytoplasm"/>
    <property type="evidence" value="ECO:0007669"/>
    <property type="project" value="TreeGrafter"/>
</dbReference>
<dbReference type="RefSeq" id="WP_141608666.1">
    <property type="nucleotide sequence ID" value="NZ_VIGC02000003.1"/>
</dbReference>
<proteinExistence type="predicted"/>
<dbReference type="PANTHER" id="PTHR21240:SF28">
    <property type="entry name" value="ISO-OROTATE DECARBOXYLASE (EUROFUNG)"/>
    <property type="match status" value="1"/>
</dbReference>
<dbReference type="GO" id="GO:0019748">
    <property type="term" value="P:secondary metabolic process"/>
    <property type="evidence" value="ECO:0007669"/>
    <property type="project" value="TreeGrafter"/>
</dbReference>
<dbReference type="InterPro" id="IPR032466">
    <property type="entry name" value="Metal_Hydrolase"/>
</dbReference>
<evidence type="ECO:0000313" key="4">
    <source>
        <dbReference type="Proteomes" id="UP000317371"/>
    </source>
</evidence>
<dbReference type="Gene3D" id="3.20.20.140">
    <property type="entry name" value="Metal-dependent hydrolases"/>
    <property type="match status" value="1"/>
</dbReference>
<dbReference type="OrthoDB" id="9777673at2"/>
<dbReference type="InParanoid" id="A0A540VMX0"/>
<keyword evidence="4" id="KW-1185">Reference proteome</keyword>
<comment type="caution">
    <text evidence="3">The sequence shown here is derived from an EMBL/GenBank/DDBJ whole genome shotgun (WGS) entry which is preliminary data.</text>
</comment>
<dbReference type="SUPFAM" id="SSF51556">
    <property type="entry name" value="Metallo-dependent hydrolases"/>
    <property type="match status" value="1"/>
</dbReference>
<dbReference type="PANTHER" id="PTHR21240">
    <property type="entry name" value="2-AMINO-3-CARBOXYLMUCONATE-6-SEMIALDEHYDE DECARBOXYLASE"/>
    <property type="match status" value="1"/>
</dbReference>
<dbReference type="EMBL" id="VIGC01000003">
    <property type="protein sequence ID" value="TQE97473.1"/>
    <property type="molecule type" value="Genomic_DNA"/>
</dbReference>
<dbReference type="AlphaFoldDB" id="A0A540VMX0"/>
<keyword evidence="3" id="KW-0378">Hydrolase</keyword>
<keyword evidence="1" id="KW-0456">Lyase</keyword>
<dbReference type="GO" id="GO:0016831">
    <property type="term" value="F:carboxy-lyase activity"/>
    <property type="evidence" value="ECO:0007669"/>
    <property type="project" value="InterPro"/>
</dbReference>
<dbReference type="Proteomes" id="UP000317371">
    <property type="component" value="Unassembled WGS sequence"/>
</dbReference>
<dbReference type="InterPro" id="IPR032465">
    <property type="entry name" value="ACMSD"/>
</dbReference>
<reference evidence="3 4" key="1">
    <citation type="submission" date="2019-06" db="EMBL/GenBank/DDBJ databases">
        <title>Genome sequence of Litorilinea aerophila BAA-2444.</title>
        <authorList>
            <person name="Maclea K.S."/>
            <person name="Maurais E.G."/>
            <person name="Iannazzi L.C."/>
        </authorList>
    </citation>
    <scope>NUCLEOTIDE SEQUENCE [LARGE SCALE GENOMIC DNA]</scope>
    <source>
        <strain evidence="3 4">ATCC BAA-2444</strain>
    </source>
</reference>
<feature type="domain" description="Amidohydrolase-related" evidence="2">
    <location>
        <begin position="63"/>
        <end position="352"/>
    </location>
</feature>
<dbReference type="InterPro" id="IPR006680">
    <property type="entry name" value="Amidohydro-rel"/>
</dbReference>
<evidence type="ECO:0000256" key="1">
    <source>
        <dbReference type="ARBA" id="ARBA00023239"/>
    </source>
</evidence>
<dbReference type="Pfam" id="PF04909">
    <property type="entry name" value="Amidohydro_2"/>
    <property type="match status" value="1"/>
</dbReference>
<protein>
    <submittedName>
        <fullName evidence="3">Amidohydrolase</fullName>
    </submittedName>
</protein>
<evidence type="ECO:0000313" key="3">
    <source>
        <dbReference type="EMBL" id="TQE97473.1"/>
    </source>
</evidence>
<name>A0A540VMX0_9CHLR</name>
<gene>
    <name evidence="3" type="ORF">FKZ61_03405</name>
</gene>
<dbReference type="GO" id="GO:0016787">
    <property type="term" value="F:hydrolase activity"/>
    <property type="evidence" value="ECO:0007669"/>
    <property type="project" value="UniProtKB-KW"/>
</dbReference>